<dbReference type="SMART" id="SM00317">
    <property type="entry name" value="SET"/>
    <property type="match status" value="1"/>
</dbReference>
<protein>
    <recommendedName>
        <fullName evidence="1">SET domain-containing protein</fullName>
    </recommendedName>
</protein>
<dbReference type="Pfam" id="PF00856">
    <property type="entry name" value="SET"/>
    <property type="match status" value="1"/>
</dbReference>
<dbReference type="Gene3D" id="2.170.270.10">
    <property type="entry name" value="SET domain"/>
    <property type="match status" value="1"/>
</dbReference>
<feature type="domain" description="SET" evidence="1">
    <location>
        <begin position="4"/>
        <end position="114"/>
    </location>
</feature>
<reference evidence="2 3" key="1">
    <citation type="submission" date="2017-07" db="EMBL/GenBank/DDBJ databases">
        <authorList>
            <person name="Sun Z.S."/>
            <person name="Albrecht U."/>
            <person name="Echele G."/>
            <person name="Lee C.C."/>
        </authorList>
    </citation>
    <scope>NUCLEOTIDE SEQUENCE [LARGE SCALE GENOMIC DNA]</scope>
    <source>
        <strain evidence="2 3">CGMCC 1.12710</strain>
    </source>
</reference>
<name>A0A239PJ90_9PROT</name>
<accession>A0A239PJ90</accession>
<evidence type="ECO:0000259" key="1">
    <source>
        <dbReference type="PROSITE" id="PS50280"/>
    </source>
</evidence>
<dbReference type="InterPro" id="IPR001214">
    <property type="entry name" value="SET_dom"/>
</dbReference>
<proteinExistence type="predicted"/>
<organism evidence="2 3">
    <name type="scientific">Amphiplicatus metriothermophilus</name>
    <dbReference type="NCBI Taxonomy" id="1519374"/>
    <lineage>
        <taxon>Bacteria</taxon>
        <taxon>Pseudomonadati</taxon>
        <taxon>Pseudomonadota</taxon>
        <taxon>Alphaproteobacteria</taxon>
        <taxon>Parvularculales</taxon>
        <taxon>Parvularculaceae</taxon>
        <taxon>Amphiplicatus</taxon>
    </lineage>
</organism>
<sequence length="134" mass="15136">MLLVSTYVAPSAVEGVGVFAAEPIKKGTVIWRFEPEFDRLIPMDKYLSAPPYLKDLLDRYAYPSPDRPGFIVYEVDNGRFMNHSETPNTDFSDFGGARAIRDIEAGEELTCNYGDFFKDFELLPNLAERANGEK</sequence>
<dbReference type="Proteomes" id="UP000198346">
    <property type="component" value="Unassembled WGS sequence"/>
</dbReference>
<dbReference type="InterPro" id="IPR046341">
    <property type="entry name" value="SET_dom_sf"/>
</dbReference>
<dbReference type="OrthoDB" id="9804945at2"/>
<keyword evidence="3" id="KW-1185">Reference proteome</keyword>
<dbReference type="EMBL" id="FZQA01000001">
    <property type="protein sequence ID" value="SNT67846.1"/>
    <property type="molecule type" value="Genomic_DNA"/>
</dbReference>
<gene>
    <name evidence="2" type="ORF">SAMN06297382_0339</name>
</gene>
<dbReference type="AlphaFoldDB" id="A0A239PJ90"/>
<dbReference type="PROSITE" id="PS50280">
    <property type="entry name" value="SET"/>
    <property type="match status" value="1"/>
</dbReference>
<evidence type="ECO:0000313" key="2">
    <source>
        <dbReference type="EMBL" id="SNT67846.1"/>
    </source>
</evidence>
<evidence type="ECO:0000313" key="3">
    <source>
        <dbReference type="Proteomes" id="UP000198346"/>
    </source>
</evidence>
<dbReference type="RefSeq" id="WP_089410852.1">
    <property type="nucleotide sequence ID" value="NZ_FZQA01000001.1"/>
</dbReference>
<dbReference type="SUPFAM" id="SSF82199">
    <property type="entry name" value="SET domain"/>
    <property type="match status" value="1"/>
</dbReference>